<reference evidence="2 3" key="1">
    <citation type="submission" date="2019-02" db="EMBL/GenBank/DDBJ databases">
        <authorList>
            <person name="Li Y."/>
        </authorList>
    </citation>
    <scope>NUCLEOTIDE SEQUENCE [LARGE SCALE GENOMIC DNA]</scope>
    <source>
        <strain evidence="2 3">3-7</strain>
    </source>
</reference>
<dbReference type="SUPFAM" id="SSF88723">
    <property type="entry name" value="PIN domain-like"/>
    <property type="match status" value="1"/>
</dbReference>
<name>A0A4Q6Y4A8_9SPHN</name>
<dbReference type="InterPro" id="IPR052919">
    <property type="entry name" value="TA_system_RNase"/>
</dbReference>
<proteinExistence type="predicted"/>
<dbReference type="InterPro" id="IPR002716">
    <property type="entry name" value="PIN_dom"/>
</dbReference>
<dbReference type="OrthoDB" id="9798990at2"/>
<protein>
    <submittedName>
        <fullName evidence="2">PIN domain-containing protein</fullName>
    </submittedName>
</protein>
<evidence type="ECO:0000313" key="3">
    <source>
        <dbReference type="Proteomes" id="UP000292085"/>
    </source>
</evidence>
<comment type="caution">
    <text evidence="2">The sequence shown here is derived from an EMBL/GenBank/DDBJ whole genome shotgun (WGS) entry which is preliminary data.</text>
</comment>
<evidence type="ECO:0000313" key="2">
    <source>
        <dbReference type="EMBL" id="RZF64239.1"/>
    </source>
</evidence>
<feature type="domain" description="PIN" evidence="1">
    <location>
        <begin position="4"/>
        <end position="120"/>
    </location>
</feature>
<dbReference type="InterPro" id="IPR029060">
    <property type="entry name" value="PIN-like_dom_sf"/>
</dbReference>
<dbReference type="EMBL" id="SGIS01000016">
    <property type="protein sequence ID" value="RZF64239.1"/>
    <property type="molecule type" value="Genomic_DNA"/>
</dbReference>
<dbReference type="PANTHER" id="PTHR36173">
    <property type="entry name" value="RIBONUCLEASE VAPC16-RELATED"/>
    <property type="match status" value="1"/>
</dbReference>
<dbReference type="Gene3D" id="3.40.50.1010">
    <property type="entry name" value="5'-nuclease"/>
    <property type="match status" value="1"/>
</dbReference>
<keyword evidence="3" id="KW-1185">Reference proteome</keyword>
<sequence>MRLLLDTHFLIWLAIDPDEIRPRERALIGAAEVIVSAASLWEMRLKWQKRDRHGRRKGQLDPALALAFIAANDMQLAGLSAEDCATMLAPAMPVPDPFDEMLLIHAQRLGVRLLTRDRQLIGHPLAITPA</sequence>
<accession>A0A4Q6Y4A8</accession>
<organism evidence="2 3">
    <name type="scientific">Sphingomonas populi</name>
    <dbReference type="NCBI Taxonomy" id="2484750"/>
    <lineage>
        <taxon>Bacteria</taxon>
        <taxon>Pseudomonadati</taxon>
        <taxon>Pseudomonadota</taxon>
        <taxon>Alphaproteobacteria</taxon>
        <taxon>Sphingomonadales</taxon>
        <taxon>Sphingomonadaceae</taxon>
        <taxon>Sphingomonas</taxon>
    </lineage>
</organism>
<dbReference type="Pfam" id="PF01850">
    <property type="entry name" value="PIN"/>
    <property type="match status" value="1"/>
</dbReference>
<gene>
    <name evidence="2" type="ORF">EWE75_11870</name>
</gene>
<dbReference type="RefSeq" id="WP_130157679.1">
    <property type="nucleotide sequence ID" value="NZ_SGIS01000016.1"/>
</dbReference>
<dbReference type="AlphaFoldDB" id="A0A4Q6Y4A8"/>
<dbReference type="Proteomes" id="UP000292085">
    <property type="component" value="Unassembled WGS sequence"/>
</dbReference>
<evidence type="ECO:0000259" key="1">
    <source>
        <dbReference type="Pfam" id="PF01850"/>
    </source>
</evidence>